<keyword evidence="6 9" id="KW-0548">Nucleotidyltransferase</keyword>
<dbReference type="GO" id="GO:0006011">
    <property type="term" value="P:UDP-alpha-D-glucose metabolic process"/>
    <property type="evidence" value="ECO:0007669"/>
    <property type="project" value="UniProtKB-UniRule"/>
</dbReference>
<dbReference type="InterPro" id="IPR002618">
    <property type="entry name" value="UDPGP_fam"/>
</dbReference>
<comment type="similarity">
    <text evidence="1 9">Belongs to the UDPGP type 1 family.</text>
</comment>
<dbReference type="Pfam" id="PF01704">
    <property type="entry name" value="UDPGP"/>
    <property type="match status" value="1"/>
</dbReference>
<feature type="binding site" evidence="11">
    <location>
        <position position="178"/>
    </location>
    <ligand>
        <name>UTP</name>
        <dbReference type="ChEBI" id="CHEBI:46398"/>
    </ligand>
</feature>
<sequence>MSSLTQTRKFKSLTRKDAERALANEIQRLLPTCVSSDKSVFEREFVLFQRIFKRFLSDETHISWDQIHPPSKGTILMYESLPSPDDSEIVSLLNQVAVVKLNGGLGTSMGCSGPKSLISVRNDLTFLDLHVQQIEYLNNKYEATIPLVLMNSFNTDEEMQRVLVKYESVNVLIEIFQQTKHPRLNKETLLPIINNLDMQSGSEGWCPSGHGSIYESIYHSGMLDKLLRAGKKYIFISNIDNLGATIDLNIINLLLSKRGTGSPAPEFVMEVTDKTAADVKGGTLVEYEQKLRLLELAQVSKEHVDEFKSVNKFKIFNTNNLWVSLEAIKRVVEEETLHMEIIVNPKTLEDGTNVIQLEQAAGAAIKCFEHAVGVNVPRKRFLPVKMSSDLLLVMSNLYRLRDGLLTMSDKRVFPVTPLVKLGTHFSKVKDFLKRFSNIPDIMELHHLTVSGDVTFGKDVVLKGTVIIIANHGDRIDIPSGSILENKIVSGNLRILDH</sequence>
<dbReference type="UniPathway" id="UPA00164"/>
<evidence type="ECO:0000256" key="11">
    <source>
        <dbReference type="PIRSR" id="PIRSR000806-2"/>
    </source>
</evidence>
<dbReference type="EMBL" id="VXIV02003337">
    <property type="protein sequence ID" value="KAF6018114.1"/>
    <property type="molecule type" value="Genomic_DNA"/>
</dbReference>
<accession>A0A7J7IXJ4</accession>
<feature type="binding site" evidence="11">
    <location>
        <position position="115"/>
    </location>
    <ligand>
        <name>UTP</name>
        <dbReference type="ChEBI" id="CHEBI:46398"/>
    </ligand>
</feature>
<dbReference type="GO" id="GO:0005978">
    <property type="term" value="P:glycogen biosynthetic process"/>
    <property type="evidence" value="ECO:0007669"/>
    <property type="project" value="UniProtKB-UniPathway"/>
</dbReference>
<evidence type="ECO:0000256" key="5">
    <source>
        <dbReference type="ARBA" id="ARBA00022679"/>
    </source>
</evidence>
<dbReference type="PANTHER" id="PTHR43511">
    <property type="match status" value="1"/>
</dbReference>
<comment type="subunit">
    <text evidence="2">Homooctamer.</text>
</comment>
<evidence type="ECO:0000256" key="4">
    <source>
        <dbReference type="ARBA" id="ARBA00019048"/>
    </source>
</evidence>
<organism evidence="12 13">
    <name type="scientific">Bugula neritina</name>
    <name type="common">Brown bryozoan</name>
    <name type="synonym">Sertularia neritina</name>
    <dbReference type="NCBI Taxonomy" id="10212"/>
    <lineage>
        <taxon>Eukaryota</taxon>
        <taxon>Metazoa</taxon>
        <taxon>Spiralia</taxon>
        <taxon>Lophotrochozoa</taxon>
        <taxon>Bryozoa</taxon>
        <taxon>Gymnolaemata</taxon>
        <taxon>Cheilostomatida</taxon>
        <taxon>Flustrina</taxon>
        <taxon>Buguloidea</taxon>
        <taxon>Bugulidae</taxon>
        <taxon>Bugula</taxon>
    </lineage>
</organism>
<name>A0A7J7IXJ4_BUGNE</name>
<evidence type="ECO:0000256" key="8">
    <source>
        <dbReference type="ARBA" id="ARBA00047432"/>
    </source>
</evidence>
<dbReference type="CDD" id="cd00897">
    <property type="entry name" value="UGPase_euk"/>
    <property type="match status" value="1"/>
</dbReference>
<comment type="catalytic activity">
    <reaction evidence="8">
        <text>alpha-D-glucose 1-phosphate + UTP + H(+) = UDP-alpha-D-glucose + diphosphate</text>
        <dbReference type="Rhea" id="RHEA:19889"/>
        <dbReference type="ChEBI" id="CHEBI:15378"/>
        <dbReference type="ChEBI" id="CHEBI:33019"/>
        <dbReference type="ChEBI" id="CHEBI:46398"/>
        <dbReference type="ChEBI" id="CHEBI:58601"/>
        <dbReference type="ChEBI" id="CHEBI:58885"/>
        <dbReference type="EC" id="2.7.7.9"/>
    </reaction>
    <physiologicalReaction direction="left-to-right" evidence="8">
        <dbReference type="Rhea" id="RHEA:19890"/>
    </physiologicalReaction>
</comment>
<gene>
    <name evidence="12" type="ORF">EB796_023582</name>
</gene>
<dbReference type="Gene3D" id="2.160.10.10">
    <property type="entry name" value="Hexapeptide repeat proteins"/>
    <property type="match status" value="1"/>
</dbReference>
<evidence type="ECO:0000256" key="2">
    <source>
        <dbReference type="ARBA" id="ARBA00011823"/>
    </source>
</evidence>
<reference evidence="12" key="1">
    <citation type="submission" date="2020-06" db="EMBL/GenBank/DDBJ databases">
        <title>Draft genome of Bugula neritina, a colonial animal packing powerful symbionts and potential medicines.</title>
        <authorList>
            <person name="Rayko M."/>
        </authorList>
    </citation>
    <scope>NUCLEOTIDE SEQUENCE [LARGE SCALE GENOMIC DNA]</scope>
    <source>
        <strain evidence="12">Kwan_BN1</strain>
    </source>
</reference>
<proteinExistence type="inferred from homology"/>
<feature type="binding site" evidence="11">
    <location>
        <position position="209"/>
    </location>
    <ligand>
        <name>UTP</name>
        <dbReference type="ChEBI" id="CHEBI:46398"/>
    </ligand>
</feature>
<feature type="binding site" evidence="11">
    <location>
        <position position="240"/>
    </location>
    <ligand>
        <name>UTP</name>
        <dbReference type="ChEBI" id="CHEBI:46398"/>
    </ligand>
</feature>
<dbReference type="Proteomes" id="UP000593567">
    <property type="component" value="Unassembled WGS sequence"/>
</dbReference>
<dbReference type="GO" id="GO:0003983">
    <property type="term" value="F:UTP:glucose-1-phosphate uridylyltransferase activity"/>
    <property type="evidence" value="ECO:0007669"/>
    <property type="project" value="UniProtKB-EC"/>
</dbReference>
<dbReference type="InterPro" id="IPR029044">
    <property type="entry name" value="Nucleotide-diphossugar_trans"/>
</dbReference>
<dbReference type="FunFam" id="3.90.550.10:FF:000002">
    <property type="entry name" value="UTP--glucose-1-phosphate uridylyltransferase"/>
    <property type="match status" value="1"/>
</dbReference>
<feature type="binding site" evidence="11">
    <location>
        <position position="385"/>
    </location>
    <ligand>
        <name>UTP</name>
        <dbReference type="ChEBI" id="CHEBI:46398"/>
    </ligand>
</feature>
<comment type="caution">
    <text evidence="12">The sequence shown here is derived from an EMBL/GenBank/DDBJ whole genome shotgun (WGS) entry which is preliminary data.</text>
</comment>
<dbReference type="PIRSF" id="PIRSF000806">
    <property type="entry name" value="UDPGP"/>
    <property type="match status" value="1"/>
</dbReference>
<evidence type="ECO:0000256" key="10">
    <source>
        <dbReference type="PIRSR" id="PIRSR000806-1"/>
    </source>
</evidence>
<evidence type="ECO:0000256" key="6">
    <source>
        <dbReference type="ARBA" id="ARBA00022695"/>
    </source>
</evidence>
<evidence type="ECO:0000256" key="1">
    <source>
        <dbReference type="ARBA" id="ARBA00010401"/>
    </source>
</evidence>
<dbReference type="OrthoDB" id="932129at2759"/>
<keyword evidence="5 9" id="KW-0808">Transferase</keyword>
<evidence type="ECO:0000313" key="12">
    <source>
        <dbReference type="EMBL" id="KAF6018114.1"/>
    </source>
</evidence>
<evidence type="ECO:0000313" key="13">
    <source>
        <dbReference type="Proteomes" id="UP000593567"/>
    </source>
</evidence>
<dbReference type="InterPro" id="IPR016267">
    <property type="entry name" value="UDPGP_trans"/>
</dbReference>
<protein>
    <recommendedName>
        <fullName evidence="4 9">UTP--glucose-1-phosphate uridylyltransferase</fullName>
        <ecNumber evidence="3 9">2.7.7.9</ecNumber>
    </recommendedName>
</protein>
<dbReference type="AlphaFoldDB" id="A0A7J7IXJ4"/>
<dbReference type="FunFam" id="2.160.10.10:FF:000001">
    <property type="entry name" value="UTP--glucose-1-phosphate uridylyltransferase"/>
    <property type="match status" value="1"/>
</dbReference>
<dbReference type="Gene3D" id="3.90.550.10">
    <property type="entry name" value="Spore Coat Polysaccharide Biosynthesis Protein SpsA, Chain A"/>
    <property type="match status" value="1"/>
</dbReference>
<evidence type="ECO:0000256" key="3">
    <source>
        <dbReference type="ARBA" id="ARBA00012415"/>
    </source>
</evidence>
<dbReference type="SUPFAM" id="SSF53448">
    <property type="entry name" value="Nucleotide-diphospho-sugar transferases"/>
    <property type="match status" value="1"/>
</dbReference>
<evidence type="ECO:0000256" key="7">
    <source>
        <dbReference type="ARBA" id="ARBA00023579"/>
    </source>
</evidence>
<evidence type="ECO:0000256" key="9">
    <source>
        <dbReference type="PIRNR" id="PIRNR000806"/>
    </source>
</evidence>
<keyword evidence="13" id="KW-1185">Reference proteome</keyword>
<feature type="binding site" evidence="10">
    <location>
        <position position="210"/>
    </location>
    <ligand>
        <name>substrate</name>
    </ligand>
</feature>
<comment type="function">
    <text evidence="7">UTP--glucose-1-phosphate uridylyltransferase catalyzing the conversion of glucose-1-phosphate into UDP-glucose, a crucial precursor for the production of glycogen.</text>
</comment>
<dbReference type="EC" id="2.7.7.9" evidence="3 9"/>